<keyword evidence="6 12" id="KW-0547">Nucleotide-binding</keyword>
<dbReference type="InterPro" id="IPR018094">
    <property type="entry name" value="Thymidylate_kinase"/>
</dbReference>
<evidence type="ECO:0000256" key="10">
    <source>
        <dbReference type="ARBA" id="ARBA00048743"/>
    </source>
</evidence>
<keyword evidence="8 12" id="KW-0067">ATP-binding</keyword>
<accession>A0A495DJL3</accession>
<comment type="function">
    <text evidence="11 12">Phosphorylation of dTMP to form dTDP in both de novo and salvage pathways of dTTP synthesis.</text>
</comment>
<dbReference type="PANTHER" id="PTHR10344:SF4">
    <property type="entry name" value="UMP-CMP KINASE 2, MITOCHONDRIAL"/>
    <property type="match status" value="1"/>
</dbReference>
<name>A0A495DJL3_9PROT</name>
<comment type="catalytic activity">
    <reaction evidence="10 12">
        <text>dTMP + ATP = dTDP + ADP</text>
        <dbReference type="Rhea" id="RHEA:13517"/>
        <dbReference type="ChEBI" id="CHEBI:30616"/>
        <dbReference type="ChEBI" id="CHEBI:58369"/>
        <dbReference type="ChEBI" id="CHEBI:63528"/>
        <dbReference type="ChEBI" id="CHEBI:456216"/>
        <dbReference type="EC" id="2.7.4.9"/>
    </reaction>
</comment>
<proteinExistence type="inferred from homology"/>
<dbReference type="GO" id="GO:0006233">
    <property type="term" value="P:dTDP biosynthetic process"/>
    <property type="evidence" value="ECO:0007669"/>
    <property type="project" value="InterPro"/>
</dbReference>
<evidence type="ECO:0000256" key="5">
    <source>
        <dbReference type="ARBA" id="ARBA00022727"/>
    </source>
</evidence>
<evidence type="ECO:0000256" key="2">
    <source>
        <dbReference type="ARBA" id="ARBA00012980"/>
    </source>
</evidence>
<dbReference type="EC" id="2.7.4.9" evidence="2 12"/>
<feature type="domain" description="Thymidylate kinase-like" evidence="13">
    <location>
        <begin position="9"/>
        <end position="192"/>
    </location>
</feature>
<dbReference type="PROSITE" id="PS01331">
    <property type="entry name" value="THYMIDYLATE_KINASE"/>
    <property type="match status" value="1"/>
</dbReference>
<dbReference type="Proteomes" id="UP000273675">
    <property type="component" value="Unassembled WGS sequence"/>
</dbReference>
<dbReference type="Gene3D" id="3.40.50.300">
    <property type="entry name" value="P-loop containing nucleotide triphosphate hydrolases"/>
    <property type="match status" value="1"/>
</dbReference>
<evidence type="ECO:0000256" key="8">
    <source>
        <dbReference type="ARBA" id="ARBA00022840"/>
    </source>
</evidence>
<dbReference type="GO" id="GO:0005829">
    <property type="term" value="C:cytosol"/>
    <property type="evidence" value="ECO:0007669"/>
    <property type="project" value="TreeGrafter"/>
</dbReference>
<evidence type="ECO:0000256" key="12">
    <source>
        <dbReference type="HAMAP-Rule" id="MF_00165"/>
    </source>
</evidence>
<sequence>MAAGKFITLEGGEGVGKTTLIRRLAEKLAKRRIDVVVTREPGGTPGAELLRDILLNGDVKRWSARTEALLMFAARVDHVERRIKPALACGAWVLCDRFADSTRAYQGVAGGLSASDLAELQHFALGDFNADLTLVVDLDPATGLERTVERGEKATRFEKFDTAYHQRLRQAFLDIAAEAPQRCAVLDGASTPDQLLDAAMTAIDTRLIATT</sequence>
<dbReference type="NCBIfam" id="TIGR00041">
    <property type="entry name" value="DTMP_kinase"/>
    <property type="match status" value="1"/>
</dbReference>
<dbReference type="InterPro" id="IPR018095">
    <property type="entry name" value="Thymidylate_kin_CS"/>
</dbReference>
<evidence type="ECO:0000259" key="13">
    <source>
        <dbReference type="Pfam" id="PF02223"/>
    </source>
</evidence>
<dbReference type="AlphaFoldDB" id="A0A495DJL3"/>
<dbReference type="InterPro" id="IPR027417">
    <property type="entry name" value="P-loop_NTPase"/>
</dbReference>
<evidence type="ECO:0000256" key="6">
    <source>
        <dbReference type="ARBA" id="ARBA00022741"/>
    </source>
</evidence>
<dbReference type="RefSeq" id="WP_121210103.1">
    <property type="nucleotide sequence ID" value="NZ_RBIM01000002.1"/>
</dbReference>
<keyword evidence="4 12" id="KW-0808">Transferase</keyword>
<dbReference type="HAMAP" id="MF_00165">
    <property type="entry name" value="Thymidylate_kinase"/>
    <property type="match status" value="1"/>
</dbReference>
<dbReference type="OrthoDB" id="9774907at2"/>
<dbReference type="GO" id="GO:0005524">
    <property type="term" value="F:ATP binding"/>
    <property type="evidence" value="ECO:0007669"/>
    <property type="project" value="UniProtKB-UniRule"/>
</dbReference>
<dbReference type="GO" id="GO:0006235">
    <property type="term" value="P:dTTP biosynthetic process"/>
    <property type="evidence" value="ECO:0007669"/>
    <property type="project" value="UniProtKB-UniRule"/>
</dbReference>
<feature type="binding site" evidence="12">
    <location>
        <begin position="11"/>
        <end position="18"/>
    </location>
    <ligand>
        <name>ATP</name>
        <dbReference type="ChEBI" id="CHEBI:30616"/>
    </ligand>
</feature>
<comment type="caution">
    <text evidence="14">The sequence shown here is derived from an EMBL/GenBank/DDBJ whole genome shotgun (WGS) entry which is preliminary data.</text>
</comment>
<keyword evidence="7 12" id="KW-0418">Kinase</keyword>
<gene>
    <name evidence="12" type="primary">tmk</name>
    <name evidence="14" type="ORF">C7435_0750</name>
</gene>
<evidence type="ECO:0000313" key="14">
    <source>
        <dbReference type="EMBL" id="RKR02811.1"/>
    </source>
</evidence>
<dbReference type="SUPFAM" id="SSF52540">
    <property type="entry name" value="P-loop containing nucleoside triphosphate hydrolases"/>
    <property type="match status" value="1"/>
</dbReference>
<evidence type="ECO:0000256" key="4">
    <source>
        <dbReference type="ARBA" id="ARBA00022679"/>
    </source>
</evidence>
<dbReference type="Pfam" id="PF02223">
    <property type="entry name" value="Thymidylate_kin"/>
    <property type="match status" value="1"/>
</dbReference>
<evidence type="ECO:0000256" key="11">
    <source>
        <dbReference type="ARBA" id="ARBA00057735"/>
    </source>
</evidence>
<dbReference type="InterPro" id="IPR039430">
    <property type="entry name" value="Thymidylate_kin-like_dom"/>
</dbReference>
<reference evidence="14 15" key="1">
    <citation type="submission" date="2018-10" db="EMBL/GenBank/DDBJ databases">
        <title>Genomic Encyclopedia of Type Strains, Phase IV (KMG-IV): sequencing the most valuable type-strain genomes for metagenomic binning, comparative biology and taxonomic classification.</title>
        <authorList>
            <person name="Goeker M."/>
        </authorList>
    </citation>
    <scope>NUCLEOTIDE SEQUENCE [LARGE SCALE GENOMIC DNA]</scope>
    <source>
        <strain evidence="14 15">DSM 4734</strain>
    </source>
</reference>
<evidence type="ECO:0000256" key="1">
    <source>
        <dbReference type="ARBA" id="ARBA00009776"/>
    </source>
</evidence>
<comment type="similarity">
    <text evidence="1 12">Belongs to the thymidylate kinase family.</text>
</comment>
<keyword evidence="5 12" id="KW-0545">Nucleotide biosynthesis</keyword>
<dbReference type="EMBL" id="RBIM01000002">
    <property type="protein sequence ID" value="RKR02811.1"/>
    <property type="molecule type" value="Genomic_DNA"/>
</dbReference>
<dbReference type="GO" id="GO:0004798">
    <property type="term" value="F:dTMP kinase activity"/>
    <property type="evidence" value="ECO:0007669"/>
    <property type="project" value="UniProtKB-UniRule"/>
</dbReference>
<dbReference type="FunFam" id="3.40.50.300:FF:000225">
    <property type="entry name" value="Thymidylate kinase"/>
    <property type="match status" value="1"/>
</dbReference>
<dbReference type="CDD" id="cd01672">
    <property type="entry name" value="TMPK"/>
    <property type="match status" value="1"/>
</dbReference>
<evidence type="ECO:0000256" key="3">
    <source>
        <dbReference type="ARBA" id="ARBA00017144"/>
    </source>
</evidence>
<evidence type="ECO:0000256" key="9">
    <source>
        <dbReference type="ARBA" id="ARBA00029962"/>
    </source>
</evidence>
<dbReference type="PANTHER" id="PTHR10344">
    <property type="entry name" value="THYMIDYLATE KINASE"/>
    <property type="match status" value="1"/>
</dbReference>
<dbReference type="GO" id="GO:0006227">
    <property type="term" value="P:dUDP biosynthetic process"/>
    <property type="evidence" value="ECO:0007669"/>
    <property type="project" value="TreeGrafter"/>
</dbReference>
<protein>
    <recommendedName>
        <fullName evidence="3 12">Thymidylate kinase</fullName>
        <ecNumber evidence="2 12">2.7.4.9</ecNumber>
    </recommendedName>
    <alternativeName>
        <fullName evidence="9 12">dTMP kinase</fullName>
    </alternativeName>
</protein>
<evidence type="ECO:0000256" key="7">
    <source>
        <dbReference type="ARBA" id="ARBA00022777"/>
    </source>
</evidence>
<organism evidence="14 15">
    <name type="scientific">Maricaulis maris</name>
    <dbReference type="NCBI Taxonomy" id="74318"/>
    <lineage>
        <taxon>Bacteria</taxon>
        <taxon>Pseudomonadati</taxon>
        <taxon>Pseudomonadota</taxon>
        <taxon>Alphaproteobacteria</taxon>
        <taxon>Maricaulales</taxon>
        <taxon>Maricaulaceae</taxon>
        <taxon>Maricaulis</taxon>
    </lineage>
</organism>
<evidence type="ECO:0000313" key="15">
    <source>
        <dbReference type="Proteomes" id="UP000273675"/>
    </source>
</evidence>